<name>A0A6A6ZES3_9PLEO</name>
<sequence length="85" mass="9015">MYQVLCGWGLCSRTSLEPPRSSVVIHAESGVTTVACSWSCPPGQPVNRANAANEARTWEAASSSYGPCASAHRTSSTCLNTRVRS</sequence>
<evidence type="ECO:0000256" key="1">
    <source>
        <dbReference type="SAM" id="MobiDB-lite"/>
    </source>
</evidence>
<dbReference type="Proteomes" id="UP000799424">
    <property type="component" value="Unassembled WGS sequence"/>
</dbReference>
<organism evidence="2 3">
    <name type="scientific">Ophiobolus disseminans</name>
    <dbReference type="NCBI Taxonomy" id="1469910"/>
    <lineage>
        <taxon>Eukaryota</taxon>
        <taxon>Fungi</taxon>
        <taxon>Dikarya</taxon>
        <taxon>Ascomycota</taxon>
        <taxon>Pezizomycotina</taxon>
        <taxon>Dothideomycetes</taxon>
        <taxon>Pleosporomycetidae</taxon>
        <taxon>Pleosporales</taxon>
        <taxon>Pleosporineae</taxon>
        <taxon>Phaeosphaeriaceae</taxon>
        <taxon>Ophiobolus</taxon>
    </lineage>
</organism>
<feature type="compositionally biased region" description="Polar residues" evidence="1">
    <location>
        <begin position="72"/>
        <end position="85"/>
    </location>
</feature>
<evidence type="ECO:0000313" key="3">
    <source>
        <dbReference type="Proteomes" id="UP000799424"/>
    </source>
</evidence>
<accession>A0A6A6ZES3</accession>
<evidence type="ECO:0000313" key="2">
    <source>
        <dbReference type="EMBL" id="KAF2819510.1"/>
    </source>
</evidence>
<keyword evidence="3" id="KW-1185">Reference proteome</keyword>
<protein>
    <submittedName>
        <fullName evidence="2">Uncharacterized protein</fullName>
    </submittedName>
</protein>
<proteinExistence type="predicted"/>
<feature type="region of interest" description="Disordered" evidence="1">
    <location>
        <begin position="65"/>
        <end position="85"/>
    </location>
</feature>
<dbReference type="EMBL" id="MU006244">
    <property type="protein sequence ID" value="KAF2819510.1"/>
    <property type="molecule type" value="Genomic_DNA"/>
</dbReference>
<reference evidence="2" key="1">
    <citation type="journal article" date="2020" name="Stud. Mycol.">
        <title>101 Dothideomycetes genomes: a test case for predicting lifestyles and emergence of pathogens.</title>
        <authorList>
            <person name="Haridas S."/>
            <person name="Albert R."/>
            <person name="Binder M."/>
            <person name="Bloem J."/>
            <person name="Labutti K."/>
            <person name="Salamov A."/>
            <person name="Andreopoulos B."/>
            <person name="Baker S."/>
            <person name="Barry K."/>
            <person name="Bills G."/>
            <person name="Bluhm B."/>
            <person name="Cannon C."/>
            <person name="Castanera R."/>
            <person name="Culley D."/>
            <person name="Daum C."/>
            <person name="Ezra D."/>
            <person name="Gonzalez J."/>
            <person name="Henrissat B."/>
            <person name="Kuo A."/>
            <person name="Liang C."/>
            <person name="Lipzen A."/>
            <person name="Lutzoni F."/>
            <person name="Magnuson J."/>
            <person name="Mondo S."/>
            <person name="Nolan M."/>
            <person name="Ohm R."/>
            <person name="Pangilinan J."/>
            <person name="Park H.-J."/>
            <person name="Ramirez L."/>
            <person name="Alfaro M."/>
            <person name="Sun H."/>
            <person name="Tritt A."/>
            <person name="Yoshinaga Y."/>
            <person name="Zwiers L.-H."/>
            <person name="Turgeon B."/>
            <person name="Goodwin S."/>
            <person name="Spatafora J."/>
            <person name="Crous P."/>
            <person name="Grigoriev I."/>
        </authorList>
    </citation>
    <scope>NUCLEOTIDE SEQUENCE</scope>
    <source>
        <strain evidence="2">CBS 113818</strain>
    </source>
</reference>
<dbReference type="AlphaFoldDB" id="A0A6A6ZES3"/>
<gene>
    <name evidence="2" type="ORF">CC86DRAFT_375003</name>
</gene>